<dbReference type="Proteomes" id="UP000093412">
    <property type="component" value="Unassembled WGS sequence"/>
</dbReference>
<evidence type="ECO:0000313" key="2">
    <source>
        <dbReference type="EMBL" id="OCI31042.1"/>
    </source>
</evidence>
<evidence type="ECO:0008006" key="4">
    <source>
        <dbReference type="Google" id="ProtNLM"/>
    </source>
</evidence>
<keyword evidence="3" id="KW-1185">Reference proteome</keyword>
<gene>
    <name evidence="2" type="ORF">OERS_22520</name>
</gene>
<feature type="compositionally biased region" description="Low complexity" evidence="1">
    <location>
        <begin position="253"/>
        <end position="269"/>
    </location>
</feature>
<name>A0ABX2Y413_9CELL</name>
<comment type="caution">
    <text evidence="2">The sequence shown here is derived from an EMBL/GenBank/DDBJ whole genome shotgun (WGS) entry which is preliminary data.</text>
</comment>
<reference evidence="2 3" key="1">
    <citation type="submission" date="2016-06" db="EMBL/GenBank/DDBJ databases">
        <title>Genome sequence of Oerskovia enterophila DSM 43852.</title>
        <authorList>
            <person name="Poehlein A."/>
            <person name="Jag V."/>
            <person name="Bengelsdorf F.R."/>
            <person name="Daniel R."/>
            <person name="Duerre P."/>
        </authorList>
    </citation>
    <scope>NUCLEOTIDE SEQUENCE [LARGE SCALE GENOMIC DNA]</scope>
    <source>
        <strain evidence="2 3">DSM 43852</strain>
    </source>
</reference>
<protein>
    <recommendedName>
        <fullName evidence="4">Minor tail protein</fullName>
    </recommendedName>
</protein>
<dbReference type="RefSeq" id="WP_068625800.1">
    <property type="nucleotide sequence ID" value="NZ_MAQA01000024.1"/>
</dbReference>
<feature type="region of interest" description="Disordered" evidence="1">
    <location>
        <begin position="243"/>
        <end position="269"/>
    </location>
</feature>
<accession>A0ABX2Y413</accession>
<evidence type="ECO:0000313" key="3">
    <source>
        <dbReference type="Proteomes" id="UP000093412"/>
    </source>
</evidence>
<proteinExistence type="predicted"/>
<evidence type="ECO:0000256" key="1">
    <source>
        <dbReference type="SAM" id="MobiDB-lite"/>
    </source>
</evidence>
<dbReference type="EMBL" id="MAQA01000024">
    <property type="protein sequence ID" value="OCI31042.1"/>
    <property type="molecule type" value="Genomic_DNA"/>
</dbReference>
<sequence>MSDLDLAFAPKRPDDALTVTGPVYAVDAAARVVQVGLPGGAALILPAQPGRYRRSTAQGGGLARVLLNPITGRPELVLGPLDPLDTVVPATMTATAGTVATVTWAGASYSLPYLAGAYGTLPASVWVSLSDWGEPVLVLGPSPVAPPPSGGGGTPPGGSGTVQVTQTIGPQWSGSWRASAGAWDRWNVDRYGGRSTLYQGNGFGSGPMTGLATYGDQLANLGAISIDRIQVMLRGVGLAGASGPATVQGSPHGTRPGGAPTSTGATATGDGWTDLAAATREGMRTGAIKALALIGPQYWAVAGSGDGMALIATYTRPA</sequence>
<organism evidence="2 3">
    <name type="scientific">Oerskovia enterophila</name>
    <dbReference type="NCBI Taxonomy" id="43678"/>
    <lineage>
        <taxon>Bacteria</taxon>
        <taxon>Bacillati</taxon>
        <taxon>Actinomycetota</taxon>
        <taxon>Actinomycetes</taxon>
        <taxon>Micrococcales</taxon>
        <taxon>Cellulomonadaceae</taxon>
        <taxon>Oerskovia</taxon>
    </lineage>
</organism>